<dbReference type="InterPro" id="IPR024038">
    <property type="entry name" value="MYXO-CTERM"/>
</dbReference>
<protein>
    <submittedName>
        <fullName evidence="3">MYXO-CTERM sorting domain-containing protein</fullName>
    </submittedName>
</protein>
<feature type="signal peptide" evidence="2">
    <location>
        <begin position="1"/>
        <end position="22"/>
    </location>
</feature>
<reference evidence="3 4" key="1">
    <citation type="submission" date="2022-11" db="EMBL/GenBank/DDBJ databases">
        <title>Minimal conservation of predation-associated metabolite biosynthetic gene clusters underscores biosynthetic potential of Myxococcota including descriptions for ten novel species: Archangium lansinium sp. nov., Myxococcus landrumus sp. nov., Nannocystis bai.</title>
        <authorList>
            <person name="Ahearne A."/>
            <person name="Stevens C."/>
            <person name="Dowd S."/>
        </authorList>
    </citation>
    <scope>NUCLEOTIDE SEQUENCE [LARGE SCALE GENOMIC DNA]</scope>
    <source>
        <strain evidence="3 4">BB15-2</strain>
    </source>
</reference>
<dbReference type="NCBIfam" id="TIGR03382">
    <property type="entry name" value="GC_trans_RRR"/>
    <property type="match status" value="1"/>
</dbReference>
<evidence type="ECO:0000313" key="4">
    <source>
        <dbReference type="Proteomes" id="UP001221686"/>
    </source>
</evidence>
<evidence type="ECO:0000313" key="3">
    <source>
        <dbReference type="EMBL" id="MDC0720697.1"/>
    </source>
</evidence>
<keyword evidence="4" id="KW-1185">Reference proteome</keyword>
<dbReference type="EMBL" id="JAQNDL010000003">
    <property type="protein sequence ID" value="MDC0720697.1"/>
    <property type="molecule type" value="Genomic_DNA"/>
</dbReference>
<organism evidence="3 4">
    <name type="scientific">Nannocystis bainbridge</name>
    <dbReference type="NCBI Taxonomy" id="2995303"/>
    <lineage>
        <taxon>Bacteria</taxon>
        <taxon>Pseudomonadati</taxon>
        <taxon>Myxococcota</taxon>
        <taxon>Polyangia</taxon>
        <taxon>Nannocystales</taxon>
        <taxon>Nannocystaceae</taxon>
        <taxon>Nannocystis</taxon>
    </lineage>
</organism>
<feature type="region of interest" description="Disordered" evidence="1">
    <location>
        <begin position="74"/>
        <end position="143"/>
    </location>
</feature>
<evidence type="ECO:0000256" key="2">
    <source>
        <dbReference type="SAM" id="SignalP"/>
    </source>
</evidence>
<feature type="chain" id="PRO_5045917764" evidence="2">
    <location>
        <begin position="23"/>
        <end position="161"/>
    </location>
</feature>
<dbReference type="RefSeq" id="WP_272089206.1">
    <property type="nucleotide sequence ID" value="NZ_JAQNDL010000003.1"/>
</dbReference>
<feature type="compositionally biased region" description="Low complexity" evidence="1">
    <location>
        <begin position="74"/>
        <end position="90"/>
    </location>
</feature>
<keyword evidence="2" id="KW-0732">Signal</keyword>
<evidence type="ECO:0000256" key="1">
    <source>
        <dbReference type="SAM" id="MobiDB-lite"/>
    </source>
</evidence>
<comment type="caution">
    <text evidence="3">The sequence shown here is derived from an EMBL/GenBank/DDBJ whole genome shotgun (WGS) entry which is preliminary data.</text>
</comment>
<dbReference type="Proteomes" id="UP001221686">
    <property type="component" value="Unassembled WGS sequence"/>
</dbReference>
<dbReference type="NCBIfam" id="TIGR03901">
    <property type="entry name" value="MYXO-CTERM"/>
    <property type="match status" value="1"/>
</dbReference>
<feature type="compositionally biased region" description="Low complexity" evidence="1">
    <location>
        <begin position="98"/>
        <end position="127"/>
    </location>
</feature>
<accession>A0ABT5E4A0</accession>
<dbReference type="InterPro" id="IPR017756">
    <property type="entry name" value="TM_Gly-Cys-Arg_CS"/>
</dbReference>
<sequence length="161" mass="15814">MRSALVLLFASPLLLVGTTARADVAPDPDPYMACLDQELGSSCYSDLGDGYCVEKDCPGEPGKKCGYCDPMGTATTTATGTGTTGTTGSTGETGGTTGATAGVTGETAGSSSTTGGATSDGGTSDGTSPKKEEGCGCRSDASPGAALGLLGLVGLLRRRRR</sequence>
<proteinExistence type="predicted"/>
<gene>
    <name evidence="3" type="ORF">POL25_27580</name>
</gene>
<name>A0ABT5E4A0_9BACT</name>